<dbReference type="OMA" id="WCTRIFE"/>
<dbReference type="SUPFAM" id="SSF81383">
    <property type="entry name" value="F-box domain"/>
    <property type="match status" value="1"/>
</dbReference>
<gene>
    <name evidence="1" type="ORF">ARMOST_06286</name>
</gene>
<organism evidence="1 2">
    <name type="scientific">Armillaria ostoyae</name>
    <name type="common">Armillaria root rot fungus</name>
    <dbReference type="NCBI Taxonomy" id="47428"/>
    <lineage>
        <taxon>Eukaryota</taxon>
        <taxon>Fungi</taxon>
        <taxon>Dikarya</taxon>
        <taxon>Basidiomycota</taxon>
        <taxon>Agaricomycotina</taxon>
        <taxon>Agaricomycetes</taxon>
        <taxon>Agaricomycetidae</taxon>
        <taxon>Agaricales</taxon>
        <taxon>Marasmiineae</taxon>
        <taxon>Physalacriaceae</taxon>
        <taxon>Armillaria</taxon>
    </lineage>
</organism>
<sequence length="406" mass="46232">MSQQPNIPQEVIDFHIIRRLAWDPTALQACALVCRAWRVPAQNHLFFRVELGCPLHSDQTNCDNFRRVLAYSPHLASYVRVLDLADGMGGGKWMARSKPHLSAILPQLVNLIKIEVRFNSIETSWSDISTLQEPLRRLFQQPHVEGIVLRGLSKLPDWDALFGMLTGCRAGHVRLYHVTLDPRSRSARRRNGPAVRRPRCTIGTLDVNLTADEMEDFAFWANNPRSCMDISGLRRFCYYGLEVGEFAACNNVLNAAAFSSLDTFELRIEDPYAYMTEPNFVPLAISRLRHFQVTLEDTFHDRASVLCNLVRWCTRIFENAGQNNIEAVTLSFAQWGTEQQDLDQQLAEWNALDAMLLRPHMHGLRHVTLVSDSEFANDRRAAQAFLGSRVAAMFPLLRARGMLRVV</sequence>
<dbReference type="Proteomes" id="UP000219338">
    <property type="component" value="Unassembled WGS sequence"/>
</dbReference>
<accession>A0A284R2J7</accession>
<evidence type="ECO:0000313" key="2">
    <source>
        <dbReference type="Proteomes" id="UP000219338"/>
    </source>
</evidence>
<protein>
    <recommendedName>
        <fullName evidence="3">F-box domain-containing protein</fullName>
    </recommendedName>
</protein>
<dbReference type="EMBL" id="FUEG01000004">
    <property type="protein sequence ID" value="SJL02944.1"/>
    <property type="molecule type" value="Genomic_DNA"/>
</dbReference>
<dbReference type="OrthoDB" id="2788229at2759"/>
<dbReference type="InterPro" id="IPR036047">
    <property type="entry name" value="F-box-like_dom_sf"/>
</dbReference>
<reference evidence="2" key="1">
    <citation type="journal article" date="2017" name="Nat. Ecol. Evol.">
        <title>Genome expansion and lineage-specific genetic innovations in the forest pathogenic fungi Armillaria.</title>
        <authorList>
            <person name="Sipos G."/>
            <person name="Prasanna A.N."/>
            <person name="Walter M.C."/>
            <person name="O'Connor E."/>
            <person name="Balint B."/>
            <person name="Krizsan K."/>
            <person name="Kiss B."/>
            <person name="Hess J."/>
            <person name="Varga T."/>
            <person name="Slot J."/>
            <person name="Riley R."/>
            <person name="Boka B."/>
            <person name="Rigling D."/>
            <person name="Barry K."/>
            <person name="Lee J."/>
            <person name="Mihaltcheva S."/>
            <person name="LaButti K."/>
            <person name="Lipzen A."/>
            <person name="Waldron R."/>
            <person name="Moloney N.M."/>
            <person name="Sperisen C."/>
            <person name="Kredics L."/>
            <person name="Vagvoelgyi C."/>
            <person name="Patrignani A."/>
            <person name="Fitzpatrick D."/>
            <person name="Nagy I."/>
            <person name="Doyle S."/>
            <person name="Anderson J.B."/>
            <person name="Grigoriev I.V."/>
            <person name="Gueldener U."/>
            <person name="Muensterkoetter M."/>
            <person name="Nagy L.G."/>
        </authorList>
    </citation>
    <scope>NUCLEOTIDE SEQUENCE [LARGE SCALE GENOMIC DNA]</scope>
    <source>
        <strain evidence="2">C18/9</strain>
    </source>
</reference>
<name>A0A284R2J7_ARMOS</name>
<keyword evidence="2" id="KW-1185">Reference proteome</keyword>
<evidence type="ECO:0008006" key="3">
    <source>
        <dbReference type="Google" id="ProtNLM"/>
    </source>
</evidence>
<proteinExistence type="predicted"/>
<dbReference type="AlphaFoldDB" id="A0A284R2J7"/>
<evidence type="ECO:0000313" key="1">
    <source>
        <dbReference type="EMBL" id="SJL02944.1"/>
    </source>
</evidence>